<evidence type="ECO:0000256" key="1">
    <source>
        <dbReference type="SAM" id="MobiDB-lite"/>
    </source>
</evidence>
<dbReference type="AlphaFoldDB" id="A0A4R8QBL5"/>
<gene>
    <name evidence="2" type="ORF">C8035_v010996</name>
</gene>
<keyword evidence="3" id="KW-1185">Reference proteome</keyword>
<reference evidence="2 3" key="1">
    <citation type="submission" date="2018-11" db="EMBL/GenBank/DDBJ databases">
        <title>Genome sequence and assembly of Colletotrichum spinosum.</title>
        <authorList>
            <person name="Gan P."/>
            <person name="Shirasu K."/>
        </authorList>
    </citation>
    <scope>NUCLEOTIDE SEQUENCE [LARGE SCALE GENOMIC DNA]</scope>
    <source>
        <strain evidence="2 3">CBS 515.97</strain>
    </source>
</reference>
<evidence type="ECO:0000313" key="2">
    <source>
        <dbReference type="EMBL" id="TDZ32655.1"/>
    </source>
</evidence>
<organism evidence="2 3">
    <name type="scientific">Colletotrichum spinosum</name>
    <dbReference type="NCBI Taxonomy" id="1347390"/>
    <lineage>
        <taxon>Eukaryota</taxon>
        <taxon>Fungi</taxon>
        <taxon>Dikarya</taxon>
        <taxon>Ascomycota</taxon>
        <taxon>Pezizomycotina</taxon>
        <taxon>Sordariomycetes</taxon>
        <taxon>Hypocreomycetidae</taxon>
        <taxon>Glomerellales</taxon>
        <taxon>Glomerellaceae</taxon>
        <taxon>Colletotrichum</taxon>
        <taxon>Colletotrichum orbiculare species complex</taxon>
    </lineage>
</organism>
<name>A0A4R8QBL5_9PEZI</name>
<accession>A0A4R8QBL5</accession>
<feature type="region of interest" description="Disordered" evidence="1">
    <location>
        <begin position="97"/>
        <end position="121"/>
    </location>
</feature>
<protein>
    <submittedName>
        <fullName evidence="2">Uncharacterized protein</fullName>
    </submittedName>
</protein>
<comment type="caution">
    <text evidence="2">The sequence shown here is derived from an EMBL/GenBank/DDBJ whole genome shotgun (WGS) entry which is preliminary data.</text>
</comment>
<evidence type="ECO:0000313" key="3">
    <source>
        <dbReference type="Proteomes" id="UP000295083"/>
    </source>
</evidence>
<dbReference type="EMBL" id="QAPG01000074">
    <property type="protein sequence ID" value="TDZ32655.1"/>
    <property type="molecule type" value="Genomic_DNA"/>
</dbReference>
<dbReference type="Proteomes" id="UP000295083">
    <property type="component" value="Unassembled WGS sequence"/>
</dbReference>
<sequence length="121" mass="12744">MARSASKDLALSITHDKIVGDWSIHFISGPLTHQKQLQPLSHVKHQVNMQFQTLIVALFASTALAGSGPPARSGPGGGRRSLIPGGSLLPRAWLSGLGLSDPTSDVTKREAAPEAVEVEES</sequence>
<proteinExistence type="predicted"/>